<reference evidence="2" key="2">
    <citation type="submission" date="2014-02" db="EMBL/GenBank/DDBJ databases">
        <title>Complete DNA sequence of /Kuraishia capsulata/ illustrates novel genomic features among budding yeasts (/Saccharomycotina/).</title>
        <authorList>
            <person name="Morales L."/>
            <person name="Noel B."/>
            <person name="Porcel B."/>
            <person name="Marcet-Houben M."/>
            <person name="Hullo M-F."/>
            <person name="Sacerdot C."/>
            <person name="Tekaia F."/>
            <person name="Leh-Louis V."/>
            <person name="Despons L."/>
            <person name="Khanna V."/>
            <person name="Aury J-M."/>
            <person name="Barbe V."/>
            <person name="Couloux A."/>
            <person name="Labadie K."/>
            <person name="Pelletier E."/>
            <person name="Souciet J-L."/>
            <person name="Boekhout T."/>
            <person name="Gabaldon T."/>
            <person name="Wincker P."/>
            <person name="Dujon B."/>
        </authorList>
    </citation>
    <scope>NUCLEOTIDE SEQUENCE</scope>
    <source>
        <strain evidence="2">CBS 1993</strain>
    </source>
</reference>
<dbReference type="InterPro" id="IPR006083">
    <property type="entry name" value="PRK/URK"/>
</dbReference>
<name>W6MLW8_9ASCO</name>
<dbReference type="SUPFAM" id="SSF52540">
    <property type="entry name" value="P-loop containing nucleoside triphosphate hydrolases"/>
    <property type="match status" value="1"/>
</dbReference>
<dbReference type="Proteomes" id="UP000019384">
    <property type="component" value="Unassembled WGS sequence"/>
</dbReference>
<dbReference type="AlphaFoldDB" id="W6MLW8"/>
<dbReference type="OrthoDB" id="347435at2759"/>
<organism evidence="2 3">
    <name type="scientific">Kuraishia capsulata CBS 1993</name>
    <dbReference type="NCBI Taxonomy" id="1382522"/>
    <lineage>
        <taxon>Eukaryota</taxon>
        <taxon>Fungi</taxon>
        <taxon>Dikarya</taxon>
        <taxon>Ascomycota</taxon>
        <taxon>Saccharomycotina</taxon>
        <taxon>Pichiomycetes</taxon>
        <taxon>Pichiales</taxon>
        <taxon>Pichiaceae</taxon>
        <taxon>Kuraishia</taxon>
    </lineage>
</organism>
<dbReference type="HOGENOM" id="CLU_056986_0_0_1"/>
<dbReference type="GO" id="GO:0005524">
    <property type="term" value="F:ATP binding"/>
    <property type="evidence" value="ECO:0007669"/>
    <property type="project" value="EnsemblFungi"/>
</dbReference>
<reference evidence="2" key="1">
    <citation type="submission" date="2013-12" db="EMBL/GenBank/DDBJ databases">
        <authorList>
            <person name="Genoscope - CEA"/>
        </authorList>
    </citation>
    <scope>NUCLEOTIDE SEQUENCE</scope>
    <source>
        <strain evidence="2">CBS 1993</strain>
    </source>
</reference>
<accession>W6MLW8</accession>
<evidence type="ECO:0000313" key="2">
    <source>
        <dbReference type="EMBL" id="CDK27163.1"/>
    </source>
</evidence>
<feature type="domain" description="Phosphoribulokinase/uridine kinase" evidence="1">
    <location>
        <begin position="26"/>
        <end position="156"/>
    </location>
</feature>
<evidence type="ECO:0000313" key="3">
    <source>
        <dbReference type="Proteomes" id="UP000019384"/>
    </source>
</evidence>
<dbReference type="GeneID" id="34520547"/>
<keyword evidence="3" id="KW-1185">Reference proteome</keyword>
<dbReference type="RefSeq" id="XP_022459159.1">
    <property type="nucleotide sequence ID" value="XM_022601525.1"/>
</dbReference>
<sequence length="294" mass="33821">MSTIEIARKFLQPLIQKQSLTNELIVIGVSGPQGSGKTYLSSHLRERLQQLFPQLHCVDISIDDFYLSFEDQLKLAIENPTNWLVSGRGPPGTHDIELMNDTMSKLRKKLPNISIPRYNKSAHEGRGDRAPISEWVHIGAKPVDVVILEGWFTGYTAIETSEDLANMWSNIKSEKSPKFDKIRLQDIEFINSKLKEYQETWKLFDAFVYITTDSIDNVYHWRQQQEHALIQSKGTGMTDEEVQLFVDRYMPSYYLYYDKLAEKGCGSTKHNCRIKIDLARQVISFRGLNQGALL</sequence>
<dbReference type="Pfam" id="PF00485">
    <property type="entry name" value="PRK"/>
    <property type="match status" value="1"/>
</dbReference>
<gene>
    <name evidence="2" type="ORF">KUCA_T00003140001</name>
</gene>
<dbReference type="InterPro" id="IPR027417">
    <property type="entry name" value="P-loop_NTPase"/>
</dbReference>
<evidence type="ECO:0000259" key="1">
    <source>
        <dbReference type="Pfam" id="PF00485"/>
    </source>
</evidence>
<proteinExistence type="predicted"/>
<protein>
    <recommendedName>
        <fullName evidence="1">Phosphoribulokinase/uridine kinase domain-containing protein</fullName>
    </recommendedName>
</protein>
<dbReference type="EMBL" id="HG793128">
    <property type="protein sequence ID" value="CDK27163.1"/>
    <property type="molecule type" value="Genomic_DNA"/>
</dbReference>
<dbReference type="GO" id="GO:0016301">
    <property type="term" value="F:kinase activity"/>
    <property type="evidence" value="ECO:0007669"/>
    <property type="project" value="InterPro"/>
</dbReference>
<dbReference type="PANTHER" id="PTHR10285">
    <property type="entry name" value="URIDINE KINASE"/>
    <property type="match status" value="1"/>
</dbReference>
<dbReference type="STRING" id="1382522.W6MLW8"/>
<dbReference type="Gene3D" id="3.40.50.300">
    <property type="entry name" value="P-loop containing nucleotide triphosphate hydrolases"/>
    <property type="match status" value="1"/>
</dbReference>